<evidence type="ECO:0000259" key="5">
    <source>
        <dbReference type="PROSITE" id="PS50977"/>
    </source>
</evidence>
<dbReference type="InterPro" id="IPR009057">
    <property type="entry name" value="Homeodomain-like_sf"/>
</dbReference>
<dbReference type="Pfam" id="PF00440">
    <property type="entry name" value="TetR_N"/>
    <property type="match status" value="1"/>
</dbReference>
<gene>
    <name evidence="6" type="ORF">K1718_10260</name>
</gene>
<dbReference type="Proteomes" id="UP001209803">
    <property type="component" value="Chromosome"/>
</dbReference>
<proteinExistence type="predicted"/>
<dbReference type="Gene3D" id="1.10.357.10">
    <property type="entry name" value="Tetracycline Repressor, domain 2"/>
    <property type="match status" value="1"/>
</dbReference>
<accession>A0ABY8F885</accession>
<evidence type="ECO:0000256" key="4">
    <source>
        <dbReference type="PROSITE-ProRule" id="PRU00335"/>
    </source>
</evidence>
<evidence type="ECO:0000256" key="1">
    <source>
        <dbReference type="ARBA" id="ARBA00023015"/>
    </source>
</evidence>
<dbReference type="InterPro" id="IPR001647">
    <property type="entry name" value="HTH_TetR"/>
</dbReference>
<organism evidence="6 7">
    <name type="scientific">Roseibium porphyridii</name>
    <dbReference type="NCBI Taxonomy" id="2866279"/>
    <lineage>
        <taxon>Bacteria</taxon>
        <taxon>Pseudomonadati</taxon>
        <taxon>Pseudomonadota</taxon>
        <taxon>Alphaproteobacteria</taxon>
        <taxon>Hyphomicrobiales</taxon>
        <taxon>Stappiaceae</taxon>
        <taxon>Roseibium</taxon>
    </lineage>
</organism>
<feature type="DNA-binding region" description="H-T-H motif" evidence="4">
    <location>
        <begin position="38"/>
        <end position="57"/>
    </location>
</feature>
<keyword evidence="1" id="KW-0805">Transcription regulation</keyword>
<dbReference type="PANTHER" id="PTHR30055">
    <property type="entry name" value="HTH-TYPE TRANSCRIPTIONAL REGULATOR RUTR"/>
    <property type="match status" value="1"/>
</dbReference>
<sequence length="201" mass="22333">MQADLKPPAGRPLDNRVTSALLDAALSEVSEHGLEKTTVAEIAARAHTSKQAIYRRFSDKTELVAAALLEAFRLSVPPPPQRASVAQDLQQCLQYYTALLHQTRLGPALRSLVPHRREQRLVAVLDEVEASQRLMLRQVLIATPFESDMETRIDLLLGLIYFRILLCGIDIRNDDIERAIYLVLGLIAPREPMPPAGLPGL</sequence>
<dbReference type="PROSITE" id="PS50977">
    <property type="entry name" value="HTH_TETR_2"/>
    <property type="match status" value="1"/>
</dbReference>
<dbReference type="RefSeq" id="WP_265684326.1">
    <property type="nucleotide sequence ID" value="NZ_CP120863.1"/>
</dbReference>
<dbReference type="PANTHER" id="PTHR30055:SF234">
    <property type="entry name" value="HTH-TYPE TRANSCRIPTIONAL REGULATOR BETI"/>
    <property type="match status" value="1"/>
</dbReference>
<keyword evidence="7" id="KW-1185">Reference proteome</keyword>
<evidence type="ECO:0000256" key="3">
    <source>
        <dbReference type="ARBA" id="ARBA00023163"/>
    </source>
</evidence>
<dbReference type="PRINTS" id="PR00455">
    <property type="entry name" value="HTHTETR"/>
</dbReference>
<keyword evidence="3" id="KW-0804">Transcription</keyword>
<evidence type="ECO:0000313" key="7">
    <source>
        <dbReference type="Proteomes" id="UP001209803"/>
    </source>
</evidence>
<evidence type="ECO:0000313" key="6">
    <source>
        <dbReference type="EMBL" id="WFE91718.1"/>
    </source>
</evidence>
<dbReference type="SUPFAM" id="SSF46689">
    <property type="entry name" value="Homeodomain-like"/>
    <property type="match status" value="1"/>
</dbReference>
<dbReference type="InterPro" id="IPR050109">
    <property type="entry name" value="HTH-type_TetR-like_transc_reg"/>
</dbReference>
<evidence type="ECO:0000256" key="2">
    <source>
        <dbReference type="ARBA" id="ARBA00023125"/>
    </source>
</evidence>
<name>A0ABY8F885_9HYPH</name>
<feature type="domain" description="HTH tetR-type" evidence="5">
    <location>
        <begin position="15"/>
        <end position="75"/>
    </location>
</feature>
<protein>
    <submittedName>
        <fullName evidence="6">Helix-turn-helix domain containing protein</fullName>
    </submittedName>
</protein>
<dbReference type="EMBL" id="CP120863">
    <property type="protein sequence ID" value="WFE91718.1"/>
    <property type="molecule type" value="Genomic_DNA"/>
</dbReference>
<keyword evidence="2 4" id="KW-0238">DNA-binding</keyword>
<reference evidence="6 7" key="1">
    <citation type="submission" date="2023-03" db="EMBL/GenBank/DDBJ databases">
        <title>Roseibium porphyridii sp. nov. and Roseibium rhodosorbium sp. nov. isolated from marine algae, Porphyridium cruentum and Rhodosorus marinus, respectively.</title>
        <authorList>
            <person name="Lee M.W."/>
            <person name="Choi B.J."/>
            <person name="Lee J.K."/>
            <person name="Choi D.G."/>
            <person name="Baek J.H."/>
            <person name="Bayburt H."/>
            <person name="Kim J.M."/>
            <person name="Han D.M."/>
            <person name="Kim K.H."/>
            <person name="Jeon C.O."/>
        </authorList>
    </citation>
    <scope>NUCLEOTIDE SEQUENCE [LARGE SCALE GENOMIC DNA]</scope>
    <source>
        <strain evidence="6 7">KMA01</strain>
    </source>
</reference>